<proteinExistence type="predicted"/>
<comment type="caution">
    <text evidence="2">The sequence shown here is derived from an EMBL/GenBank/DDBJ whole genome shotgun (WGS) entry which is preliminary data.</text>
</comment>
<name>A0AAD6BF15_9TELE</name>
<dbReference type="Proteomes" id="UP001219934">
    <property type="component" value="Unassembled WGS sequence"/>
</dbReference>
<accession>A0AAD6BF15</accession>
<feature type="non-terminal residue" evidence="2">
    <location>
        <position position="86"/>
    </location>
</feature>
<feature type="non-terminal residue" evidence="2">
    <location>
        <position position="1"/>
    </location>
</feature>
<evidence type="ECO:0000313" key="3">
    <source>
        <dbReference type="Proteomes" id="UP001219934"/>
    </source>
</evidence>
<reference evidence="2" key="1">
    <citation type="submission" date="2022-11" db="EMBL/GenBank/DDBJ databases">
        <title>Chromosome-level genome of Pogonophryne albipinna.</title>
        <authorList>
            <person name="Jo E."/>
        </authorList>
    </citation>
    <scope>NUCLEOTIDE SEQUENCE</scope>
    <source>
        <strain evidence="2">SGF0006</strain>
        <tissue evidence="2">Muscle</tissue>
    </source>
</reference>
<evidence type="ECO:0000256" key="1">
    <source>
        <dbReference type="SAM" id="MobiDB-lite"/>
    </source>
</evidence>
<evidence type="ECO:0000313" key="2">
    <source>
        <dbReference type="EMBL" id="KAJ4942491.1"/>
    </source>
</evidence>
<dbReference type="AlphaFoldDB" id="A0AAD6BF15"/>
<dbReference type="EMBL" id="JAPTMU010000006">
    <property type="protein sequence ID" value="KAJ4942491.1"/>
    <property type="molecule type" value="Genomic_DNA"/>
</dbReference>
<keyword evidence="3" id="KW-1185">Reference proteome</keyword>
<gene>
    <name evidence="2" type="ORF">JOQ06_012357</name>
</gene>
<protein>
    <submittedName>
        <fullName evidence="2">Uncharacterized protein</fullName>
    </submittedName>
</protein>
<organism evidence="2 3">
    <name type="scientific">Pogonophryne albipinna</name>
    <dbReference type="NCBI Taxonomy" id="1090488"/>
    <lineage>
        <taxon>Eukaryota</taxon>
        <taxon>Metazoa</taxon>
        <taxon>Chordata</taxon>
        <taxon>Craniata</taxon>
        <taxon>Vertebrata</taxon>
        <taxon>Euteleostomi</taxon>
        <taxon>Actinopterygii</taxon>
        <taxon>Neopterygii</taxon>
        <taxon>Teleostei</taxon>
        <taxon>Neoteleostei</taxon>
        <taxon>Acanthomorphata</taxon>
        <taxon>Eupercaria</taxon>
        <taxon>Perciformes</taxon>
        <taxon>Notothenioidei</taxon>
        <taxon>Pogonophryne</taxon>
    </lineage>
</organism>
<feature type="region of interest" description="Disordered" evidence="1">
    <location>
        <begin position="1"/>
        <end position="27"/>
    </location>
</feature>
<sequence>GQPEYLGESQPAESQGRPGFGLTSSEPWSVGRLTWSLKTKLIAAPKEPPDKCFSALSSGVCVCVLLCWSRLDGLLPLASLVPSVGA</sequence>